<dbReference type="Proteomes" id="UP001434737">
    <property type="component" value="Chromosome"/>
</dbReference>
<reference evidence="1 2" key="1">
    <citation type="submission" date="2024-02" db="EMBL/GenBank/DDBJ databases">
        <title>Genome and pathogenicity analysis of Helicobacter mastomyrinus isolated from mice.</title>
        <authorList>
            <person name="Zhu L."/>
        </authorList>
    </citation>
    <scope>NUCLEOTIDE SEQUENCE [LARGE SCALE GENOMIC DNA]</scope>
    <source>
        <strain evidence="1 2">Hm-17</strain>
    </source>
</reference>
<dbReference type="EMBL" id="CP145316">
    <property type="protein sequence ID" value="XAM18713.1"/>
    <property type="molecule type" value="Genomic_DNA"/>
</dbReference>
<name>A0ABZ3F6D2_9HELI</name>
<accession>A0ABZ3F6D2</accession>
<protein>
    <submittedName>
        <fullName evidence="1">Uncharacterized protein</fullName>
    </submittedName>
</protein>
<gene>
    <name evidence="1" type="ORF">V3I05_03265</name>
</gene>
<organism evidence="1 2">
    <name type="scientific">Helicobacter mastomyrinus</name>
    <dbReference type="NCBI Taxonomy" id="287948"/>
    <lineage>
        <taxon>Bacteria</taxon>
        <taxon>Pseudomonadati</taxon>
        <taxon>Campylobacterota</taxon>
        <taxon>Epsilonproteobacteria</taxon>
        <taxon>Campylobacterales</taxon>
        <taxon>Helicobacteraceae</taxon>
        <taxon>Helicobacter</taxon>
    </lineage>
</organism>
<evidence type="ECO:0000313" key="2">
    <source>
        <dbReference type="Proteomes" id="UP001434737"/>
    </source>
</evidence>
<keyword evidence="2" id="KW-1185">Reference proteome</keyword>
<dbReference type="RefSeq" id="WP_300449085.1">
    <property type="nucleotide sequence ID" value="NZ_CP145316.1"/>
</dbReference>
<proteinExistence type="predicted"/>
<evidence type="ECO:0000313" key="1">
    <source>
        <dbReference type="EMBL" id="XAM18713.1"/>
    </source>
</evidence>
<sequence>MELLAHLKFRATQSLDNPSEITGQVLEIALAQSDEICKNKDVPTFARIDIAYIRLKIYLKIELNGEDELLLKNALEVVKNAPFIDEKGAKSPSACYAAQSRESEFC</sequence>